<protein>
    <submittedName>
        <fullName evidence="2">Uncharacterized protein</fullName>
    </submittedName>
</protein>
<reference evidence="2" key="1">
    <citation type="submission" date="2021-07" db="EMBL/GenBank/DDBJ databases">
        <authorList>
            <person name="Durling M."/>
        </authorList>
    </citation>
    <scope>NUCLEOTIDE SEQUENCE</scope>
</reference>
<gene>
    <name evidence="2" type="ORF">HYALB_00005773</name>
</gene>
<evidence type="ECO:0000256" key="1">
    <source>
        <dbReference type="SAM" id="MobiDB-lite"/>
    </source>
</evidence>
<evidence type="ECO:0000313" key="3">
    <source>
        <dbReference type="Proteomes" id="UP000701801"/>
    </source>
</evidence>
<comment type="caution">
    <text evidence="2">The sequence shown here is derived from an EMBL/GenBank/DDBJ whole genome shotgun (WGS) entry which is preliminary data.</text>
</comment>
<sequence>MSFFLKNRTYKNRSFHPDNQPFEIPKERSSIKKDPEEDSSISIPENPTALTDIQNLRHLYGYFTNLKYRECRTPIPLPNLETHVAKWLHTTNRRLQYLSTLQCRKCKRDTCIGCRQKPASIGLVTKFQEGEKKYRILNCCGNGKLFSVWAFLSLMDEEAERELGGNLDAVPKSEGKKEEKLNDILQKYLPYLSHLVPLSASEGKRNKVASSFLDEHPPAELFALHRCSAFVLNLIEVLMSHTSIKDLIKKSEFYAPIVEFLNSLVDHKMSSLIVDNWDWKGQSPGLKEFNENEANEMQSMQYWKQAGDSIAIACKDVLHQMSTFVALLDKYDHRHSRGKATSSCLDSSIDFCRDLLKLRDKLAEHSLRNLPIVKPLPDDPWEAFCANNHVAFSSSSLKEHYFAEQLEEKEISADTSKGGKILLELMGLSTGLEGGVFVSVSRKRPDAMKLLVVGSEGPLEGGLFTEGEFPVLGLEE</sequence>
<dbReference type="EMBL" id="CAJVRM010000203">
    <property type="protein sequence ID" value="CAG8977065.1"/>
    <property type="molecule type" value="Genomic_DNA"/>
</dbReference>
<dbReference type="AlphaFoldDB" id="A0A9N9LPZ1"/>
<feature type="compositionally biased region" description="Basic and acidic residues" evidence="1">
    <location>
        <begin position="24"/>
        <end position="35"/>
    </location>
</feature>
<accession>A0A9N9LPZ1</accession>
<evidence type="ECO:0000313" key="2">
    <source>
        <dbReference type="EMBL" id="CAG8977065.1"/>
    </source>
</evidence>
<dbReference type="OrthoDB" id="47801at2759"/>
<dbReference type="Proteomes" id="UP000701801">
    <property type="component" value="Unassembled WGS sequence"/>
</dbReference>
<feature type="region of interest" description="Disordered" evidence="1">
    <location>
        <begin position="1"/>
        <end position="44"/>
    </location>
</feature>
<organism evidence="2 3">
    <name type="scientific">Hymenoscyphus albidus</name>
    <dbReference type="NCBI Taxonomy" id="595503"/>
    <lineage>
        <taxon>Eukaryota</taxon>
        <taxon>Fungi</taxon>
        <taxon>Dikarya</taxon>
        <taxon>Ascomycota</taxon>
        <taxon>Pezizomycotina</taxon>
        <taxon>Leotiomycetes</taxon>
        <taxon>Helotiales</taxon>
        <taxon>Helotiaceae</taxon>
        <taxon>Hymenoscyphus</taxon>
    </lineage>
</organism>
<keyword evidence="3" id="KW-1185">Reference proteome</keyword>
<name>A0A9N9LPZ1_9HELO</name>
<proteinExistence type="predicted"/>